<feature type="chain" id="PRO_5043426151" description="Secretion system C-terminal sorting domain-containing protein" evidence="1">
    <location>
        <begin position="21"/>
        <end position="118"/>
    </location>
</feature>
<organism evidence="3 4">
    <name type="scientific">Fulvitalea axinellae</name>
    <dbReference type="NCBI Taxonomy" id="1182444"/>
    <lineage>
        <taxon>Bacteria</taxon>
        <taxon>Pseudomonadati</taxon>
        <taxon>Bacteroidota</taxon>
        <taxon>Cytophagia</taxon>
        <taxon>Cytophagales</taxon>
        <taxon>Persicobacteraceae</taxon>
        <taxon>Fulvitalea</taxon>
    </lineage>
</organism>
<gene>
    <name evidence="3" type="ORF">FUAX_36840</name>
</gene>
<sequence>MKAIILTLTVLFSVTATSFAGNGEATEKDQKVTLIRFPHKSKFKVLYLGEGQDKVSVKIYDNAGELIHTNNVRSKASFLRTYNLSQLPSGSYKVVVKDSEGVHTETFSTSAPMFMAKN</sequence>
<protein>
    <recommendedName>
        <fullName evidence="2">Secretion system C-terminal sorting domain-containing protein</fullName>
    </recommendedName>
</protein>
<dbReference type="NCBIfam" id="TIGR04183">
    <property type="entry name" value="Por_Secre_tail"/>
    <property type="match status" value="1"/>
</dbReference>
<dbReference type="Proteomes" id="UP001348817">
    <property type="component" value="Chromosome"/>
</dbReference>
<reference evidence="3 4" key="1">
    <citation type="submission" date="2021-12" db="EMBL/GenBank/DDBJ databases">
        <title>Genome sequencing of bacteria with rrn-lacking chromosome and rrn-plasmid.</title>
        <authorList>
            <person name="Anda M."/>
            <person name="Iwasaki W."/>
        </authorList>
    </citation>
    <scope>NUCLEOTIDE SEQUENCE [LARGE SCALE GENOMIC DNA]</scope>
    <source>
        <strain evidence="3 4">DSM 100852</strain>
    </source>
</reference>
<dbReference type="Pfam" id="PF18962">
    <property type="entry name" value="Por_Secre_tail"/>
    <property type="match status" value="1"/>
</dbReference>
<dbReference type="KEGG" id="fax:FUAX_36840"/>
<feature type="signal peptide" evidence="1">
    <location>
        <begin position="1"/>
        <end position="20"/>
    </location>
</feature>
<proteinExistence type="predicted"/>
<keyword evidence="4" id="KW-1185">Reference proteome</keyword>
<feature type="domain" description="Secretion system C-terminal sorting" evidence="2">
    <location>
        <begin position="38"/>
        <end position="103"/>
    </location>
</feature>
<evidence type="ECO:0000259" key="2">
    <source>
        <dbReference type="Pfam" id="PF18962"/>
    </source>
</evidence>
<name>A0AAU9CW45_9BACT</name>
<dbReference type="EMBL" id="AP025314">
    <property type="protein sequence ID" value="BDD11252.1"/>
    <property type="molecule type" value="Genomic_DNA"/>
</dbReference>
<evidence type="ECO:0000313" key="4">
    <source>
        <dbReference type="Proteomes" id="UP001348817"/>
    </source>
</evidence>
<evidence type="ECO:0000313" key="3">
    <source>
        <dbReference type="EMBL" id="BDD11252.1"/>
    </source>
</evidence>
<keyword evidence="1" id="KW-0732">Signal</keyword>
<dbReference type="AlphaFoldDB" id="A0AAU9CW45"/>
<evidence type="ECO:0000256" key="1">
    <source>
        <dbReference type="SAM" id="SignalP"/>
    </source>
</evidence>
<accession>A0AAU9CW45</accession>
<dbReference type="InterPro" id="IPR026444">
    <property type="entry name" value="Secre_tail"/>
</dbReference>